<name>A0A5N5WY24_9EURO</name>
<accession>A0A5N5WY24</accession>
<evidence type="ECO:0000256" key="1">
    <source>
        <dbReference type="SAM" id="Phobius"/>
    </source>
</evidence>
<organism evidence="2 3">
    <name type="scientific">Aspergillus leporis</name>
    <dbReference type="NCBI Taxonomy" id="41062"/>
    <lineage>
        <taxon>Eukaryota</taxon>
        <taxon>Fungi</taxon>
        <taxon>Dikarya</taxon>
        <taxon>Ascomycota</taxon>
        <taxon>Pezizomycotina</taxon>
        <taxon>Eurotiomycetes</taxon>
        <taxon>Eurotiomycetidae</taxon>
        <taxon>Eurotiales</taxon>
        <taxon>Aspergillaceae</taxon>
        <taxon>Aspergillus</taxon>
        <taxon>Aspergillus subgen. Circumdati</taxon>
    </lineage>
</organism>
<evidence type="ECO:0000313" key="3">
    <source>
        <dbReference type="Proteomes" id="UP000326565"/>
    </source>
</evidence>
<sequence length="53" mass="6190">MNHESDPTVEARINFGYQWILPVLVGQYSVWLVNGREKEKRSKDTTLLRTTLV</sequence>
<evidence type="ECO:0000313" key="2">
    <source>
        <dbReference type="EMBL" id="KAB8073468.1"/>
    </source>
</evidence>
<keyword evidence="1" id="KW-0812">Transmembrane</keyword>
<protein>
    <submittedName>
        <fullName evidence="2">Uncharacterized protein</fullName>
    </submittedName>
</protein>
<keyword evidence="1" id="KW-0472">Membrane</keyword>
<dbReference type="EMBL" id="ML732226">
    <property type="protein sequence ID" value="KAB8073468.1"/>
    <property type="molecule type" value="Genomic_DNA"/>
</dbReference>
<keyword evidence="1" id="KW-1133">Transmembrane helix</keyword>
<proteinExistence type="predicted"/>
<keyword evidence="3" id="KW-1185">Reference proteome</keyword>
<dbReference type="AlphaFoldDB" id="A0A5N5WY24"/>
<feature type="transmembrane region" description="Helical" evidence="1">
    <location>
        <begin position="15"/>
        <end position="33"/>
    </location>
</feature>
<gene>
    <name evidence="2" type="ORF">BDV29DRAFT_175435</name>
</gene>
<dbReference type="Proteomes" id="UP000326565">
    <property type="component" value="Unassembled WGS sequence"/>
</dbReference>
<reference evidence="2 3" key="1">
    <citation type="submission" date="2019-04" db="EMBL/GenBank/DDBJ databases">
        <title>Friends and foes A comparative genomics study of 23 Aspergillus species from section Flavi.</title>
        <authorList>
            <consortium name="DOE Joint Genome Institute"/>
            <person name="Kjaerbolling I."/>
            <person name="Vesth T."/>
            <person name="Frisvad J.C."/>
            <person name="Nybo J.L."/>
            <person name="Theobald S."/>
            <person name="Kildgaard S."/>
            <person name="Isbrandt T."/>
            <person name="Kuo A."/>
            <person name="Sato A."/>
            <person name="Lyhne E.K."/>
            <person name="Kogle M.E."/>
            <person name="Wiebenga A."/>
            <person name="Kun R.S."/>
            <person name="Lubbers R.J."/>
            <person name="Makela M.R."/>
            <person name="Barry K."/>
            <person name="Chovatia M."/>
            <person name="Clum A."/>
            <person name="Daum C."/>
            <person name="Haridas S."/>
            <person name="He G."/>
            <person name="LaButti K."/>
            <person name="Lipzen A."/>
            <person name="Mondo S."/>
            <person name="Riley R."/>
            <person name="Salamov A."/>
            <person name="Simmons B.A."/>
            <person name="Magnuson J.K."/>
            <person name="Henrissat B."/>
            <person name="Mortensen U.H."/>
            <person name="Larsen T.O."/>
            <person name="Devries R.P."/>
            <person name="Grigoriev I.V."/>
            <person name="Machida M."/>
            <person name="Baker S.E."/>
            <person name="Andersen M.R."/>
        </authorList>
    </citation>
    <scope>NUCLEOTIDE SEQUENCE [LARGE SCALE GENOMIC DNA]</scope>
    <source>
        <strain evidence="2 3">CBS 151.66</strain>
    </source>
</reference>